<organism evidence="2 3">
    <name type="scientific">Trifolium medium</name>
    <dbReference type="NCBI Taxonomy" id="97028"/>
    <lineage>
        <taxon>Eukaryota</taxon>
        <taxon>Viridiplantae</taxon>
        <taxon>Streptophyta</taxon>
        <taxon>Embryophyta</taxon>
        <taxon>Tracheophyta</taxon>
        <taxon>Spermatophyta</taxon>
        <taxon>Magnoliopsida</taxon>
        <taxon>eudicotyledons</taxon>
        <taxon>Gunneridae</taxon>
        <taxon>Pentapetalae</taxon>
        <taxon>rosids</taxon>
        <taxon>fabids</taxon>
        <taxon>Fabales</taxon>
        <taxon>Fabaceae</taxon>
        <taxon>Papilionoideae</taxon>
        <taxon>50 kb inversion clade</taxon>
        <taxon>NPAAA clade</taxon>
        <taxon>Hologalegina</taxon>
        <taxon>IRL clade</taxon>
        <taxon>Trifolieae</taxon>
        <taxon>Trifolium</taxon>
    </lineage>
</organism>
<accession>A0A392UWQ7</accession>
<feature type="non-terminal residue" evidence="2">
    <location>
        <position position="61"/>
    </location>
</feature>
<dbReference type="AlphaFoldDB" id="A0A392UWQ7"/>
<protein>
    <recommendedName>
        <fullName evidence="1">Retrotransposon gag domain-containing protein</fullName>
    </recommendedName>
</protein>
<proteinExistence type="predicted"/>
<name>A0A392UWQ7_9FABA</name>
<dbReference type="Pfam" id="PF03732">
    <property type="entry name" value="Retrotrans_gag"/>
    <property type="match status" value="1"/>
</dbReference>
<evidence type="ECO:0000313" key="2">
    <source>
        <dbReference type="EMBL" id="MCI80277.1"/>
    </source>
</evidence>
<dbReference type="Proteomes" id="UP000265520">
    <property type="component" value="Unassembled WGS sequence"/>
</dbReference>
<sequence length="61" mass="7043">MNFKQHDSETLGEAYERFNLLKRKCTNHSTDVMELMQIFTRGMRIQHMMHLDASAGGSINA</sequence>
<evidence type="ECO:0000259" key="1">
    <source>
        <dbReference type="Pfam" id="PF03732"/>
    </source>
</evidence>
<dbReference type="InterPro" id="IPR005162">
    <property type="entry name" value="Retrotrans_gag_dom"/>
</dbReference>
<keyword evidence="3" id="KW-1185">Reference proteome</keyword>
<reference evidence="2 3" key="1">
    <citation type="journal article" date="2018" name="Front. Plant Sci.">
        <title>Red Clover (Trifolium pratense) and Zigzag Clover (T. medium) - A Picture of Genomic Similarities and Differences.</title>
        <authorList>
            <person name="Dluhosova J."/>
            <person name="Istvanek J."/>
            <person name="Nedelnik J."/>
            <person name="Repkova J."/>
        </authorList>
    </citation>
    <scope>NUCLEOTIDE SEQUENCE [LARGE SCALE GENOMIC DNA]</scope>
    <source>
        <strain evidence="3">cv. 10/8</strain>
        <tissue evidence="2">Leaf</tissue>
    </source>
</reference>
<dbReference type="EMBL" id="LXQA010991936">
    <property type="protein sequence ID" value="MCI80277.1"/>
    <property type="molecule type" value="Genomic_DNA"/>
</dbReference>
<feature type="domain" description="Retrotransposon gag" evidence="1">
    <location>
        <begin position="2"/>
        <end position="44"/>
    </location>
</feature>
<comment type="caution">
    <text evidence="2">The sequence shown here is derived from an EMBL/GenBank/DDBJ whole genome shotgun (WGS) entry which is preliminary data.</text>
</comment>
<evidence type="ECO:0000313" key="3">
    <source>
        <dbReference type="Proteomes" id="UP000265520"/>
    </source>
</evidence>